<dbReference type="InterPro" id="IPR015590">
    <property type="entry name" value="Aldehyde_DH_dom"/>
</dbReference>
<dbReference type="Pfam" id="PF00171">
    <property type="entry name" value="Aldedh"/>
    <property type="match status" value="1"/>
</dbReference>
<dbReference type="InterPro" id="IPR016161">
    <property type="entry name" value="Ald_DH/histidinol_DH"/>
</dbReference>
<accession>A0A2A4FY57</accession>
<proteinExistence type="inferred from homology"/>
<feature type="domain" description="Aldehyde dehydrogenase" evidence="3">
    <location>
        <begin position="51"/>
        <end position="510"/>
    </location>
</feature>
<dbReference type="GO" id="GO:0016620">
    <property type="term" value="F:oxidoreductase activity, acting on the aldehyde or oxo group of donors, NAD or NADP as acceptor"/>
    <property type="evidence" value="ECO:0007669"/>
    <property type="project" value="InterPro"/>
</dbReference>
<reference evidence="4 5" key="1">
    <citation type="submission" date="2017-09" db="EMBL/GenBank/DDBJ databases">
        <title>The Catabolism of 3,6-Dichlorosalicylic acid is Initiated by the Cytochrome P450 Monooxygenase DsmABC in Rhizorhabdus dicambivorans Ndbn-20.</title>
        <authorList>
            <person name="Na L."/>
        </authorList>
    </citation>
    <scope>NUCLEOTIDE SEQUENCE [LARGE SCALE GENOMIC DNA]</scope>
    <source>
        <strain evidence="4 5">Ndbn-20m</strain>
    </source>
</reference>
<evidence type="ECO:0000256" key="2">
    <source>
        <dbReference type="ARBA" id="ARBA00023002"/>
    </source>
</evidence>
<dbReference type="PANTHER" id="PTHR43353:SF5">
    <property type="entry name" value="SUCCINATE-SEMIALDEHYDE DEHYDROGENASE, MITOCHONDRIAL"/>
    <property type="match status" value="1"/>
</dbReference>
<dbReference type="OrthoDB" id="9802947at2"/>
<sequence length="515" mass="55297">MHLQVQAPYRSGTLKIRLRPECRIARCKSEDVTEVTKSTYPDTQLLIGGRWRDGGAGRVIPVINPATEERIGEVAHAEESDLADAVREAEAGFHIWRGTPAVERSRVLRRAAELIRERSEDIARLMTLEQGKPLYDSRGEVIGSADIVDWMADEAKRIYGRVVPARTSSTYQLVLKEPVGVVAGFTPWNFPVSQVARKVGTALAAGCSIILKAAEETPAAPAAMVQAFLDAGLPKGVLNLVYGRPDQISERLISDPVVRKITFTGSTQVGKHLAGLAGQHMKRATMELGGHAPALLFEDANVETAAAALVGWKFRNAGQICVSPTRFLVHERIHDDFVQAFVSKSRALRIGDGMDEGTQMGPLANPRRVTAMEEMVADAARKGARLETGGKRIANKGYFYEPTVLTGVPREARAMNEEPFGPLALISSFSSFDEAIAEANRLPYGLASFAFTGSTLTATNAASAIEAGMLSINGFGIGLPEVPFGGVKDSGYGSEGGTEAIDAYLATKFVSQTAA</sequence>
<dbReference type="InterPro" id="IPR016163">
    <property type="entry name" value="Ald_DH_C"/>
</dbReference>
<dbReference type="InterPro" id="IPR016162">
    <property type="entry name" value="Ald_DH_N"/>
</dbReference>
<organism evidence="4 5">
    <name type="scientific">Rhizorhabdus dicambivorans</name>
    <dbReference type="NCBI Taxonomy" id="1850238"/>
    <lineage>
        <taxon>Bacteria</taxon>
        <taxon>Pseudomonadati</taxon>
        <taxon>Pseudomonadota</taxon>
        <taxon>Alphaproteobacteria</taxon>
        <taxon>Sphingomonadales</taxon>
        <taxon>Sphingomonadaceae</taxon>
        <taxon>Rhizorhabdus</taxon>
    </lineage>
</organism>
<evidence type="ECO:0000256" key="1">
    <source>
        <dbReference type="ARBA" id="ARBA00009986"/>
    </source>
</evidence>
<dbReference type="Proteomes" id="UP000218934">
    <property type="component" value="Unassembled WGS sequence"/>
</dbReference>
<gene>
    <name evidence="4" type="ORF">COO09_09060</name>
</gene>
<evidence type="ECO:0000313" key="4">
    <source>
        <dbReference type="EMBL" id="PCE42676.1"/>
    </source>
</evidence>
<dbReference type="CDD" id="cd07103">
    <property type="entry name" value="ALDH_F5_SSADH_GabD"/>
    <property type="match status" value="1"/>
</dbReference>
<dbReference type="SUPFAM" id="SSF53720">
    <property type="entry name" value="ALDH-like"/>
    <property type="match status" value="1"/>
</dbReference>
<dbReference type="AlphaFoldDB" id="A0A2A4FY57"/>
<dbReference type="InterPro" id="IPR050740">
    <property type="entry name" value="Aldehyde_DH_Superfamily"/>
</dbReference>
<evidence type="ECO:0000313" key="5">
    <source>
        <dbReference type="Proteomes" id="UP000218934"/>
    </source>
</evidence>
<dbReference type="EMBL" id="NWUF01000007">
    <property type="protein sequence ID" value="PCE42676.1"/>
    <property type="molecule type" value="Genomic_DNA"/>
</dbReference>
<comment type="caution">
    <text evidence="4">The sequence shown here is derived from an EMBL/GenBank/DDBJ whole genome shotgun (WGS) entry which is preliminary data.</text>
</comment>
<protein>
    <submittedName>
        <fullName evidence="4">NAD-dependent succinate-semialdehyde dehydrogenase</fullName>
    </submittedName>
</protein>
<dbReference type="KEGG" id="rdi:CMV14_07020"/>
<dbReference type="Gene3D" id="3.40.605.10">
    <property type="entry name" value="Aldehyde Dehydrogenase, Chain A, domain 1"/>
    <property type="match status" value="1"/>
</dbReference>
<dbReference type="Gene3D" id="3.40.309.10">
    <property type="entry name" value="Aldehyde Dehydrogenase, Chain A, domain 2"/>
    <property type="match status" value="1"/>
</dbReference>
<evidence type="ECO:0000259" key="3">
    <source>
        <dbReference type="Pfam" id="PF00171"/>
    </source>
</evidence>
<keyword evidence="2" id="KW-0560">Oxidoreductase</keyword>
<comment type="similarity">
    <text evidence="1">Belongs to the aldehyde dehydrogenase family.</text>
</comment>
<dbReference type="FunFam" id="3.40.309.10:FF:000009">
    <property type="entry name" value="Aldehyde dehydrogenase A"/>
    <property type="match status" value="1"/>
</dbReference>
<name>A0A2A4FY57_9SPHN</name>
<dbReference type="FunFam" id="3.40.605.10:FF:000033">
    <property type="entry name" value="NAD-dependent succinate-semialdehyde dehydrogenase"/>
    <property type="match status" value="1"/>
</dbReference>
<keyword evidence="5" id="KW-1185">Reference proteome</keyword>
<dbReference type="PANTHER" id="PTHR43353">
    <property type="entry name" value="SUCCINATE-SEMIALDEHYDE DEHYDROGENASE, MITOCHONDRIAL"/>
    <property type="match status" value="1"/>
</dbReference>